<keyword evidence="6" id="KW-1133">Transmembrane helix</keyword>
<feature type="binding site" evidence="3">
    <location>
        <position position="150"/>
    </location>
    <ligand>
        <name>GTP</name>
        <dbReference type="ChEBI" id="CHEBI:37565"/>
    </ligand>
</feature>
<dbReference type="OrthoDB" id="25466at2759"/>
<dbReference type="InterPro" id="IPR027417">
    <property type="entry name" value="P-loop_NTPase"/>
</dbReference>
<dbReference type="SUPFAM" id="SSF52540">
    <property type="entry name" value="P-loop containing nucleoside triphosphate hydrolases"/>
    <property type="match status" value="1"/>
</dbReference>
<keyword evidence="4" id="KW-0479">Metal-binding</keyword>
<dbReference type="PROSITE" id="PS51417">
    <property type="entry name" value="ARF"/>
    <property type="match status" value="1"/>
</dbReference>
<dbReference type="EMBL" id="VHII01000010">
    <property type="protein sequence ID" value="KAF1385074.1"/>
    <property type="molecule type" value="Genomic_DNA"/>
</dbReference>
<name>A0A6A5F7Y6_PERFL</name>
<dbReference type="GO" id="GO:0005525">
    <property type="term" value="F:GTP binding"/>
    <property type="evidence" value="ECO:0007669"/>
    <property type="project" value="UniProtKB-KW"/>
</dbReference>
<evidence type="ECO:0000256" key="4">
    <source>
        <dbReference type="PIRSR" id="PIRSR606689-2"/>
    </source>
</evidence>
<dbReference type="Gene3D" id="3.40.50.300">
    <property type="entry name" value="P-loop containing nucleotide triphosphate hydrolases"/>
    <property type="match status" value="1"/>
</dbReference>
<feature type="region of interest" description="Disordered" evidence="5">
    <location>
        <begin position="31"/>
        <end position="63"/>
    </location>
</feature>
<dbReference type="PRINTS" id="PR00328">
    <property type="entry name" value="SAR1GTPBP"/>
</dbReference>
<dbReference type="AlphaFoldDB" id="A0A6A5F7Y6"/>
<feature type="binding site" evidence="4">
    <location>
        <position position="110"/>
    </location>
    <ligand>
        <name>Mg(2+)</name>
        <dbReference type="ChEBI" id="CHEBI:18420"/>
    </ligand>
</feature>
<keyword evidence="2 3" id="KW-0342">GTP-binding</keyword>
<dbReference type="GO" id="GO:0003924">
    <property type="term" value="F:GTPase activity"/>
    <property type="evidence" value="ECO:0007669"/>
    <property type="project" value="InterPro"/>
</dbReference>
<proteinExistence type="predicted"/>
<feature type="binding site" evidence="4">
    <location>
        <position position="128"/>
    </location>
    <ligand>
        <name>Mg(2+)</name>
        <dbReference type="ChEBI" id="CHEBI:18420"/>
    </ligand>
</feature>
<evidence type="ECO:0000256" key="5">
    <source>
        <dbReference type="SAM" id="MobiDB-lite"/>
    </source>
</evidence>
<dbReference type="SMART" id="SM00177">
    <property type="entry name" value="ARF"/>
    <property type="match status" value="1"/>
</dbReference>
<dbReference type="GO" id="GO:0046872">
    <property type="term" value="F:metal ion binding"/>
    <property type="evidence" value="ECO:0007669"/>
    <property type="project" value="UniProtKB-KW"/>
</dbReference>
<feature type="binding site" evidence="3">
    <location>
        <begin position="103"/>
        <end position="110"/>
    </location>
    <ligand>
        <name>GTP</name>
        <dbReference type="ChEBI" id="CHEBI:37565"/>
    </ligand>
</feature>
<comment type="caution">
    <text evidence="7">The sequence shown here is derived from an EMBL/GenBank/DDBJ whole genome shotgun (WGS) entry which is preliminary data.</text>
</comment>
<protein>
    <recommendedName>
        <fullName evidence="9">ADP-ribosylation factor-like 9</fullName>
    </recommendedName>
</protein>
<evidence type="ECO:0000256" key="3">
    <source>
        <dbReference type="PIRSR" id="PIRSR606689-1"/>
    </source>
</evidence>
<dbReference type="Pfam" id="PF00025">
    <property type="entry name" value="Arf"/>
    <property type="match status" value="1"/>
</dbReference>
<evidence type="ECO:0000256" key="2">
    <source>
        <dbReference type="ARBA" id="ARBA00023134"/>
    </source>
</evidence>
<evidence type="ECO:0008006" key="9">
    <source>
        <dbReference type="Google" id="ProtNLM"/>
    </source>
</evidence>
<accession>A0A6A5F7Y6</accession>
<keyword evidence="1 3" id="KW-0547">Nucleotide-binding</keyword>
<dbReference type="Proteomes" id="UP000465112">
    <property type="component" value="Chromosome 10"/>
</dbReference>
<keyword evidence="8" id="KW-1185">Reference proteome</keyword>
<organism evidence="7 8">
    <name type="scientific">Perca fluviatilis</name>
    <name type="common">European perch</name>
    <dbReference type="NCBI Taxonomy" id="8168"/>
    <lineage>
        <taxon>Eukaryota</taxon>
        <taxon>Metazoa</taxon>
        <taxon>Chordata</taxon>
        <taxon>Craniata</taxon>
        <taxon>Vertebrata</taxon>
        <taxon>Euteleostomi</taxon>
        <taxon>Actinopterygii</taxon>
        <taxon>Neopterygii</taxon>
        <taxon>Teleostei</taxon>
        <taxon>Neoteleostei</taxon>
        <taxon>Acanthomorphata</taxon>
        <taxon>Eupercaria</taxon>
        <taxon>Perciformes</taxon>
        <taxon>Percoidei</taxon>
        <taxon>Percidae</taxon>
        <taxon>Percinae</taxon>
        <taxon>Perca</taxon>
    </lineage>
</organism>
<reference evidence="7 8" key="1">
    <citation type="submission" date="2019-06" db="EMBL/GenBank/DDBJ databases">
        <title>A chromosome-scale genome assembly of the European perch, Perca fluviatilis.</title>
        <authorList>
            <person name="Roques C."/>
            <person name="Zahm M."/>
            <person name="Cabau C."/>
            <person name="Klopp C."/>
            <person name="Bouchez O."/>
            <person name="Donnadieu C."/>
            <person name="Kuhl H."/>
            <person name="Gislard M."/>
            <person name="Guendouz S."/>
            <person name="Journot L."/>
            <person name="Haffray P."/>
            <person name="Bestin A."/>
            <person name="Morvezen R."/>
            <person name="Feron R."/>
            <person name="Wen M."/>
            <person name="Jouanno E."/>
            <person name="Herpin A."/>
            <person name="Schartl M."/>
            <person name="Postlethwait J."/>
            <person name="Schaerlinger B."/>
            <person name="Chardard D."/>
            <person name="Lecocq T."/>
            <person name="Poncet C."/>
            <person name="Jaffrelo L."/>
            <person name="Lampietro C."/>
            <person name="Guiguen Y."/>
        </authorList>
    </citation>
    <scope>NUCLEOTIDE SEQUENCE [LARGE SCALE GENOMIC DNA]</scope>
    <source>
        <tissue evidence="7">Blood</tissue>
    </source>
</reference>
<dbReference type="PANTHER" id="PTHR46724:SF2">
    <property type="entry name" value="ADP-RIBOSYLATION FACTOR-LIKE PROTEIN 9"/>
    <property type="match status" value="1"/>
</dbReference>
<keyword evidence="4" id="KW-0460">Magnesium</keyword>
<keyword evidence="6" id="KW-0812">Transmembrane</keyword>
<sequence length="264" mass="28129">MIGLKEAGVLGTSVVLAGGVAYLLWSYASSSSGEKKPETRPEKAGTSAREEGEGEAQKRRAETAAEQTVVAAAAAAPVAAAPAQKASKSQSVESAGTQVLVLGLDGAGKTSLLHCLATGCLEQDMEPTQGFNAVSISREDLHIEFLEIGGKEELRPYWQKYLSKALLLVFVVDSSNPQLFPVAKKHLHELLASDPRLPLMILAHKQDLPGSCSITDLHDALSLSEVGDRKLYLIGTYVKKGDTELAYGVQDARDLIIQMVCDGR</sequence>
<evidence type="ECO:0000256" key="1">
    <source>
        <dbReference type="ARBA" id="ARBA00022741"/>
    </source>
</evidence>
<gene>
    <name evidence="7" type="ORF">PFLUV_G00126800</name>
</gene>
<dbReference type="PANTHER" id="PTHR46724">
    <property type="entry name" value="ADP-RIBOSYLATION FACTOR-LIKE PROTEIN 9-RELATED"/>
    <property type="match status" value="1"/>
</dbReference>
<dbReference type="InterPro" id="IPR053254">
    <property type="entry name" value="Arf-like_GTPase"/>
</dbReference>
<feature type="compositionally biased region" description="Basic and acidic residues" evidence="5">
    <location>
        <begin position="33"/>
        <end position="63"/>
    </location>
</feature>
<evidence type="ECO:0000313" key="8">
    <source>
        <dbReference type="Proteomes" id="UP000465112"/>
    </source>
</evidence>
<evidence type="ECO:0000313" key="7">
    <source>
        <dbReference type="EMBL" id="KAF1385074.1"/>
    </source>
</evidence>
<keyword evidence="6" id="KW-0472">Membrane</keyword>
<feature type="transmembrane region" description="Helical" evidence="6">
    <location>
        <begin position="7"/>
        <end position="28"/>
    </location>
</feature>
<dbReference type="InterPro" id="IPR006689">
    <property type="entry name" value="Small_GTPase_ARF/SAR"/>
</dbReference>
<evidence type="ECO:0000256" key="6">
    <source>
        <dbReference type="SAM" id="Phobius"/>
    </source>
</evidence>
<dbReference type="SMART" id="SM00178">
    <property type="entry name" value="SAR"/>
    <property type="match status" value="1"/>
</dbReference>